<reference evidence="5" key="1">
    <citation type="submission" date="2016-10" db="EMBL/GenBank/DDBJ databases">
        <authorList>
            <person name="Varghese N."/>
            <person name="Submissions S."/>
        </authorList>
    </citation>
    <scope>NUCLEOTIDE SEQUENCE [LARGE SCALE GENOMIC DNA]</scope>
    <source>
        <strain evidence="5">DSM 16858</strain>
    </source>
</reference>
<name>A0A1I0HVZ9_9BACT</name>
<keyword evidence="5" id="KW-1185">Reference proteome</keyword>
<dbReference type="PANTHER" id="PTHR11527">
    <property type="entry name" value="HEAT-SHOCK PROTEIN 20 FAMILY MEMBER"/>
    <property type="match status" value="1"/>
</dbReference>
<dbReference type="SUPFAM" id="SSF49764">
    <property type="entry name" value="HSP20-like chaperones"/>
    <property type="match status" value="1"/>
</dbReference>
<proteinExistence type="inferred from homology"/>
<evidence type="ECO:0000256" key="2">
    <source>
        <dbReference type="RuleBase" id="RU003616"/>
    </source>
</evidence>
<gene>
    <name evidence="4" type="ORF">SAMN05443639_105107</name>
</gene>
<evidence type="ECO:0000259" key="3">
    <source>
        <dbReference type="PROSITE" id="PS01031"/>
    </source>
</evidence>
<dbReference type="Pfam" id="PF00011">
    <property type="entry name" value="HSP20"/>
    <property type="match status" value="1"/>
</dbReference>
<dbReference type="InterPro" id="IPR002068">
    <property type="entry name" value="A-crystallin/Hsp20_dom"/>
</dbReference>
<dbReference type="InterPro" id="IPR031107">
    <property type="entry name" value="Small_HSP"/>
</dbReference>
<dbReference type="InterPro" id="IPR008978">
    <property type="entry name" value="HSP20-like_chaperone"/>
</dbReference>
<evidence type="ECO:0000313" key="5">
    <source>
        <dbReference type="Proteomes" id="UP000199181"/>
    </source>
</evidence>
<dbReference type="PROSITE" id="PS01031">
    <property type="entry name" value="SHSP"/>
    <property type="match status" value="1"/>
</dbReference>
<sequence>MQTRFNPFALRNGATVVSPLMRDFDFLFQDLAGPAARRGNSFAPPADIFETEAGLTLQVDLPGHDAKSIEVKVEQGVLTFRSERKAEPNAKENARRLERGFGVYTRSFSLPDTVDATRVEARYEHGVLTLTLPRKEESKPRVIEVKVQG</sequence>
<dbReference type="RefSeq" id="WP_093519538.1">
    <property type="nucleotide sequence ID" value="NZ_FOIJ01000005.1"/>
</dbReference>
<dbReference type="CDD" id="cd06464">
    <property type="entry name" value="ACD_sHsps-like"/>
    <property type="match status" value="1"/>
</dbReference>
<feature type="domain" description="SHSP" evidence="3">
    <location>
        <begin position="37"/>
        <end position="148"/>
    </location>
</feature>
<evidence type="ECO:0000256" key="1">
    <source>
        <dbReference type="PROSITE-ProRule" id="PRU00285"/>
    </source>
</evidence>
<dbReference type="Gene3D" id="2.60.40.790">
    <property type="match status" value="1"/>
</dbReference>
<comment type="similarity">
    <text evidence="1 2">Belongs to the small heat shock protein (HSP20) family.</text>
</comment>
<evidence type="ECO:0000313" key="4">
    <source>
        <dbReference type="EMBL" id="SET87386.1"/>
    </source>
</evidence>
<dbReference type="EMBL" id="FOIJ01000005">
    <property type="protein sequence ID" value="SET87386.1"/>
    <property type="molecule type" value="Genomic_DNA"/>
</dbReference>
<accession>A0A1I0HVZ9</accession>
<dbReference type="AlphaFoldDB" id="A0A1I0HVZ9"/>
<protein>
    <submittedName>
        <fullName evidence="4">HSP20 family protein</fullName>
    </submittedName>
</protein>
<dbReference type="Proteomes" id="UP000199181">
    <property type="component" value="Unassembled WGS sequence"/>
</dbReference>
<organism evidence="4 5">
    <name type="scientific">Stigmatella erecta</name>
    <dbReference type="NCBI Taxonomy" id="83460"/>
    <lineage>
        <taxon>Bacteria</taxon>
        <taxon>Pseudomonadati</taxon>
        <taxon>Myxococcota</taxon>
        <taxon>Myxococcia</taxon>
        <taxon>Myxococcales</taxon>
        <taxon>Cystobacterineae</taxon>
        <taxon>Archangiaceae</taxon>
        <taxon>Stigmatella</taxon>
    </lineage>
</organism>